<keyword evidence="5" id="KW-0630">Potassium</keyword>
<reference evidence="12 13" key="1">
    <citation type="submission" date="2023-01" db="EMBL/GenBank/DDBJ databases">
        <title>Analysis of 21 Apiospora genomes using comparative genomics revels a genus with tremendous synthesis potential of carbohydrate active enzymes and secondary metabolites.</title>
        <authorList>
            <person name="Sorensen T."/>
        </authorList>
    </citation>
    <scope>NUCLEOTIDE SEQUENCE [LARGE SCALE GENOMIC DNA]</scope>
    <source>
        <strain evidence="12 13">CBS 83171</strain>
    </source>
</reference>
<evidence type="ECO:0000256" key="2">
    <source>
        <dbReference type="ARBA" id="ARBA00012352"/>
    </source>
</evidence>
<protein>
    <recommendedName>
        <fullName evidence="2">propanoyl-CoA C-acyltransferase</fullName>
        <ecNumber evidence="2">2.3.1.176</ecNumber>
    </recommendedName>
    <alternativeName>
        <fullName evidence="9">Propanoyl-CoA C-acyltransferase</fullName>
    </alternativeName>
</protein>
<dbReference type="InterPro" id="IPR020615">
    <property type="entry name" value="Thiolase_acyl_enz_int_AS"/>
</dbReference>
<keyword evidence="4" id="KW-0808">Transferase</keyword>
<dbReference type="InterPro" id="IPR020616">
    <property type="entry name" value="Thiolase_N"/>
</dbReference>
<organism evidence="12 13">
    <name type="scientific">Apiospora saccharicola</name>
    <dbReference type="NCBI Taxonomy" id="335842"/>
    <lineage>
        <taxon>Eukaryota</taxon>
        <taxon>Fungi</taxon>
        <taxon>Dikarya</taxon>
        <taxon>Ascomycota</taxon>
        <taxon>Pezizomycotina</taxon>
        <taxon>Sordariomycetes</taxon>
        <taxon>Xylariomycetidae</taxon>
        <taxon>Amphisphaeriales</taxon>
        <taxon>Apiosporaceae</taxon>
        <taxon>Apiospora</taxon>
    </lineage>
</organism>
<feature type="domain" description="Thiolase C-terminal" evidence="11">
    <location>
        <begin position="266"/>
        <end position="387"/>
    </location>
</feature>
<dbReference type="NCBIfam" id="NF006102">
    <property type="entry name" value="PRK08256.1"/>
    <property type="match status" value="1"/>
</dbReference>
<evidence type="ECO:0000256" key="6">
    <source>
        <dbReference type="ARBA" id="ARBA00023055"/>
    </source>
</evidence>
<evidence type="ECO:0000256" key="1">
    <source>
        <dbReference type="ARBA" id="ARBA00004275"/>
    </source>
</evidence>
<comment type="caution">
    <text evidence="12">The sequence shown here is derived from an EMBL/GenBank/DDBJ whole genome shotgun (WGS) entry which is preliminary data.</text>
</comment>
<dbReference type="EMBL" id="JAQQWM010000002">
    <property type="protein sequence ID" value="KAK8077796.1"/>
    <property type="molecule type" value="Genomic_DNA"/>
</dbReference>
<evidence type="ECO:0000313" key="12">
    <source>
        <dbReference type="EMBL" id="KAK8077796.1"/>
    </source>
</evidence>
<dbReference type="CDD" id="cd00829">
    <property type="entry name" value="SCP-x_thiolase"/>
    <property type="match status" value="1"/>
</dbReference>
<evidence type="ECO:0000313" key="13">
    <source>
        <dbReference type="Proteomes" id="UP001446871"/>
    </source>
</evidence>
<evidence type="ECO:0000259" key="10">
    <source>
        <dbReference type="Pfam" id="PF00108"/>
    </source>
</evidence>
<dbReference type="EC" id="2.3.1.176" evidence="2"/>
<evidence type="ECO:0000259" key="11">
    <source>
        <dbReference type="Pfam" id="PF22691"/>
    </source>
</evidence>
<dbReference type="InterPro" id="IPR020613">
    <property type="entry name" value="Thiolase_CS"/>
</dbReference>
<proteinExistence type="predicted"/>
<dbReference type="Gene3D" id="3.40.47.10">
    <property type="match status" value="1"/>
</dbReference>
<keyword evidence="3" id="KW-0813">Transport</keyword>
<keyword evidence="8" id="KW-0576">Peroxisome</keyword>
<dbReference type="PROSITE" id="PS00737">
    <property type="entry name" value="THIOLASE_2"/>
    <property type="match status" value="1"/>
</dbReference>
<evidence type="ECO:0000256" key="7">
    <source>
        <dbReference type="ARBA" id="ARBA00023121"/>
    </source>
</evidence>
<dbReference type="PROSITE" id="PS00098">
    <property type="entry name" value="THIOLASE_1"/>
    <property type="match status" value="1"/>
</dbReference>
<evidence type="ECO:0000256" key="3">
    <source>
        <dbReference type="ARBA" id="ARBA00022448"/>
    </source>
</evidence>
<keyword evidence="13" id="KW-1185">Reference proteome</keyword>
<dbReference type="Pfam" id="PF22691">
    <property type="entry name" value="Thiolase_C_1"/>
    <property type="match status" value="1"/>
</dbReference>
<comment type="subcellular location">
    <subcellularLocation>
        <location evidence="1">Peroxisome</location>
    </subcellularLocation>
</comment>
<keyword evidence="6" id="KW-0445">Lipid transport</keyword>
<dbReference type="InterPro" id="IPR016039">
    <property type="entry name" value="Thiolase-like"/>
</dbReference>
<evidence type="ECO:0000256" key="5">
    <source>
        <dbReference type="ARBA" id="ARBA00022958"/>
    </source>
</evidence>
<name>A0ABR1W5I7_9PEZI</name>
<evidence type="ECO:0000256" key="4">
    <source>
        <dbReference type="ARBA" id="ARBA00022679"/>
    </source>
</evidence>
<evidence type="ECO:0000256" key="9">
    <source>
        <dbReference type="ARBA" id="ARBA00032316"/>
    </source>
</evidence>
<dbReference type="SUPFAM" id="SSF53901">
    <property type="entry name" value="Thiolase-like"/>
    <property type="match status" value="2"/>
</dbReference>
<dbReference type="PANTHER" id="PTHR42870:SF1">
    <property type="entry name" value="NON-SPECIFIC LIPID-TRANSFER PROTEIN-LIKE 2"/>
    <property type="match status" value="1"/>
</dbReference>
<sequence length="458" mass="49339">MPSKQKAPVYVLGVGMTKFIKPRGKVDYTELGFEAGVKAMLDARINYDDVEQGIACYCYGDSTCGQRVFYQFGMTQIPIVNVNNNCSTGSTGLAMARTTIAYGGADCILVVGFEKMMPGSLQSFFNDRENPTGTSGMMMAQTRGITNAPGAAQMFGNAGREYMEKYGAKPEDFAEIGRINHLHSGKNPYSQFQDVYTHEQIMKAPMIHEPLTKLQCCPTSDGGAAAVLVSQDFLDARPHLKDRAVLIAGQCLATDAPSLFSKSSIDLMGFEMSKYAAKTAMAEAAVTPGDCQVCELHDCFSANEMITIDALGLCEKGKAHEMVRNGDITYGGKMVINPSGGLISKGHPLGATGIAQCAELVWHLRGWANNRDFPHTKYALQHNLGLGGAVVVTVYCRPDRSEAPKLDSATIGKINQLGYNPAIEAKGFTAAQAAAVRSKSKSSAWALQDTLKKVEARF</sequence>
<feature type="domain" description="Thiolase N-terminal" evidence="10">
    <location>
        <begin position="9"/>
        <end position="231"/>
    </location>
</feature>
<gene>
    <name evidence="12" type="ORF">PG996_003966</name>
</gene>
<evidence type="ECO:0000256" key="8">
    <source>
        <dbReference type="ARBA" id="ARBA00023140"/>
    </source>
</evidence>
<accession>A0ABR1W5I7</accession>
<keyword evidence="7" id="KW-0446">Lipid-binding</keyword>
<dbReference type="Pfam" id="PF00108">
    <property type="entry name" value="Thiolase_N"/>
    <property type="match status" value="1"/>
</dbReference>
<dbReference type="InterPro" id="IPR055140">
    <property type="entry name" value="Thiolase_C_2"/>
</dbReference>
<dbReference type="PANTHER" id="PTHR42870">
    <property type="entry name" value="ACETYL-COA C-ACETYLTRANSFERASE"/>
    <property type="match status" value="1"/>
</dbReference>
<dbReference type="Proteomes" id="UP001446871">
    <property type="component" value="Unassembled WGS sequence"/>
</dbReference>